<organism evidence="1 2">
    <name type="scientific">Perca flavescens</name>
    <name type="common">American yellow perch</name>
    <name type="synonym">Morone flavescens</name>
    <dbReference type="NCBI Taxonomy" id="8167"/>
    <lineage>
        <taxon>Eukaryota</taxon>
        <taxon>Metazoa</taxon>
        <taxon>Chordata</taxon>
        <taxon>Craniata</taxon>
        <taxon>Vertebrata</taxon>
        <taxon>Euteleostomi</taxon>
        <taxon>Actinopterygii</taxon>
        <taxon>Neopterygii</taxon>
        <taxon>Teleostei</taxon>
        <taxon>Neoteleostei</taxon>
        <taxon>Acanthomorphata</taxon>
        <taxon>Eupercaria</taxon>
        <taxon>Perciformes</taxon>
        <taxon>Percoidei</taxon>
        <taxon>Percidae</taxon>
        <taxon>Percinae</taxon>
        <taxon>Perca</taxon>
    </lineage>
</organism>
<dbReference type="AlphaFoldDB" id="A0A484DEG2"/>
<protein>
    <recommendedName>
        <fullName evidence="3">Endonuclease/exonuclease/phosphatase domain-containing protein</fullName>
    </recommendedName>
</protein>
<dbReference type="PANTHER" id="PTHR46670:SF3">
    <property type="entry name" value="ENDONUCLEASE_EXONUCLEASE_PHOSPHATASE DOMAIN-CONTAINING PROTEIN"/>
    <property type="match status" value="1"/>
</dbReference>
<evidence type="ECO:0000313" key="2">
    <source>
        <dbReference type="Proteomes" id="UP000295070"/>
    </source>
</evidence>
<evidence type="ECO:0008006" key="3">
    <source>
        <dbReference type="Google" id="ProtNLM"/>
    </source>
</evidence>
<sequence>MIGLRCSALRHICRTFVLPGTDFLSFSLQNWSATCHRRNTCCLPGSERCLRPVPVCESDRDAVCASSPVWSISDWIVPTRPARYRAPRQRVLCPVTCRTDHAIQHVPGEPLSHTRSTRIALLNARSIASKAFTLNNHFTKENLDFLFITETWQRENEHFHLKELCPPDCSVFGTPRLARCGGGLALVFRDSFCCSLTDTASFNSFELQM</sequence>
<reference evidence="1 2" key="1">
    <citation type="submission" date="2019-01" db="EMBL/GenBank/DDBJ databases">
        <title>A chromosome-scale genome assembly of the yellow perch, Perca flavescens.</title>
        <authorList>
            <person name="Feron R."/>
            <person name="Morvezen R."/>
            <person name="Bestin A."/>
            <person name="Haffray P."/>
            <person name="Klopp C."/>
            <person name="Zahm M."/>
            <person name="Cabau C."/>
            <person name="Roques C."/>
            <person name="Donnadieu C."/>
            <person name="Bouchez O."/>
            <person name="Christie M."/>
            <person name="Larson W."/>
            <person name="Guiguen Y."/>
        </authorList>
    </citation>
    <scope>NUCLEOTIDE SEQUENCE [LARGE SCALE GENOMIC DNA]</scope>
    <source>
        <strain evidence="1">YP-PL-M2</strain>
        <tissue evidence="1">Blood</tissue>
    </source>
</reference>
<evidence type="ECO:0000313" key="1">
    <source>
        <dbReference type="EMBL" id="TDH13464.1"/>
    </source>
</evidence>
<dbReference type="EMBL" id="SCKG01000004">
    <property type="protein sequence ID" value="TDH13464.1"/>
    <property type="molecule type" value="Genomic_DNA"/>
</dbReference>
<name>A0A484DEG2_PERFV</name>
<gene>
    <name evidence="1" type="ORF">EPR50_G00033150</name>
</gene>
<proteinExistence type="predicted"/>
<accession>A0A484DEG2</accession>
<dbReference type="SUPFAM" id="SSF56219">
    <property type="entry name" value="DNase I-like"/>
    <property type="match status" value="1"/>
</dbReference>
<dbReference type="PANTHER" id="PTHR46670">
    <property type="entry name" value="ENDO/EXONUCLEASE/PHOSPHATASE DOMAIN-CONTAINING PROTEIN"/>
    <property type="match status" value="1"/>
</dbReference>
<dbReference type="Proteomes" id="UP000295070">
    <property type="component" value="Chromosome 4"/>
</dbReference>
<dbReference type="InterPro" id="IPR036691">
    <property type="entry name" value="Endo/exonu/phosph_ase_sf"/>
</dbReference>
<comment type="caution">
    <text evidence="1">The sequence shown here is derived from an EMBL/GenBank/DDBJ whole genome shotgun (WGS) entry which is preliminary data.</text>
</comment>
<keyword evidence="2" id="KW-1185">Reference proteome</keyword>